<reference evidence="1" key="1">
    <citation type="journal article" date="2021" name="Proc. Natl. Acad. Sci. U.S.A.">
        <title>A Catalog of Tens of Thousands of Viruses from Human Metagenomes Reveals Hidden Associations with Chronic Diseases.</title>
        <authorList>
            <person name="Tisza M.J."/>
            <person name="Buck C.B."/>
        </authorList>
    </citation>
    <scope>NUCLEOTIDE SEQUENCE</scope>
    <source>
        <strain evidence="1">Ct6YY1</strain>
    </source>
</reference>
<dbReference type="EMBL" id="BK016186">
    <property type="protein sequence ID" value="DAG01086.1"/>
    <property type="molecule type" value="Genomic_DNA"/>
</dbReference>
<sequence length="53" mass="6382">MRYQPLYEHLLEDVRQLKLDFETLAAGSSLYRDAYFDAADMTKFILEKDEQRH</sequence>
<protein>
    <submittedName>
        <fullName evidence="1">Uncharacterized protein</fullName>
    </submittedName>
</protein>
<organism evidence="1">
    <name type="scientific">Siphoviridae sp. ct6YY1</name>
    <dbReference type="NCBI Taxonomy" id="2825343"/>
    <lineage>
        <taxon>Viruses</taxon>
        <taxon>Duplodnaviria</taxon>
        <taxon>Heunggongvirae</taxon>
        <taxon>Uroviricota</taxon>
        <taxon>Caudoviricetes</taxon>
    </lineage>
</organism>
<name>A0A8S5V2Z9_9CAUD</name>
<evidence type="ECO:0000313" key="1">
    <source>
        <dbReference type="EMBL" id="DAG01086.1"/>
    </source>
</evidence>
<proteinExistence type="predicted"/>
<accession>A0A8S5V2Z9</accession>